<proteinExistence type="inferred from homology"/>
<comment type="subunit">
    <text evidence="9">Interacts with the RNAP. Has a higher affinity for the core RNAP than for the holoenzyme. Its ATPase activity is stimulated by binding to RNAP.</text>
</comment>
<dbReference type="Gene3D" id="3.40.50.10810">
    <property type="entry name" value="Tandem AAA-ATPase domain"/>
    <property type="match status" value="1"/>
</dbReference>
<evidence type="ECO:0000256" key="3">
    <source>
        <dbReference type="ARBA" id="ARBA00022806"/>
    </source>
</evidence>
<dbReference type="Gene3D" id="6.10.140.2230">
    <property type="match status" value="1"/>
</dbReference>
<dbReference type="RefSeq" id="WP_400394721.1">
    <property type="nucleotide sequence ID" value="NZ_JBIXLL010000002.1"/>
</dbReference>
<evidence type="ECO:0000256" key="5">
    <source>
        <dbReference type="ARBA" id="ARBA00023015"/>
    </source>
</evidence>
<comment type="similarity">
    <text evidence="9">Belongs to the SNF2/RAD54 helicase family. RapA subfamily.</text>
</comment>
<feature type="domain" description="Helicase ATP-binding" evidence="11">
    <location>
        <begin position="163"/>
        <end position="333"/>
    </location>
</feature>
<dbReference type="InterPro" id="IPR022737">
    <property type="entry name" value="RapA_C"/>
</dbReference>
<evidence type="ECO:0000256" key="4">
    <source>
        <dbReference type="ARBA" id="ARBA00022840"/>
    </source>
</evidence>
<dbReference type="InterPro" id="IPR040765">
    <property type="entry name" value="Tudor_1_RapA"/>
</dbReference>
<organism evidence="13 14">
    <name type="scientific">Pectobacterium actinidiae</name>
    <dbReference type="NCBI Taxonomy" id="1507808"/>
    <lineage>
        <taxon>Bacteria</taxon>
        <taxon>Pseudomonadati</taxon>
        <taxon>Pseudomonadota</taxon>
        <taxon>Gammaproteobacteria</taxon>
        <taxon>Enterobacterales</taxon>
        <taxon>Pectobacteriaceae</taxon>
        <taxon>Pectobacterium</taxon>
    </lineage>
</organism>
<dbReference type="EC" id="3.6.4.-" evidence="9"/>
<dbReference type="InterPro" id="IPR023949">
    <property type="entry name" value="Helicase_RapA"/>
</dbReference>
<keyword evidence="14" id="KW-1185">Reference proteome</keyword>
<dbReference type="SUPFAM" id="SSF52540">
    <property type="entry name" value="P-loop containing nucleoside triphosphate hydrolases"/>
    <property type="match status" value="2"/>
</dbReference>
<keyword evidence="6 9" id="KW-0238">DNA-binding</keyword>
<dbReference type="Gene3D" id="2.30.30.140">
    <property type="match status" value="1"/>
</dbReference>
<evidence type="ECO:0000313" key="14">
    <source>
        <dbReference type="Proteomes" id="UP001617689"/>
    </source>
</evidence>
<keyword evidence="2 9" id="KW-0378">Hydrolase</keyword>
<dbReference type="InterPro" id="IPR027417">
    <property type="entry name" value="P-loop_NTPase"/>
</dbReference>
<dbReference type="InterPro" id="IPR014001">
    <property type="entry name" value="Helicase_ATP-bd"/>
</dbReference>
<evidence type="ECO:0000313" key="13">
    <source>
        <dbReference type="EMBL" id="MFJ5428604.1"/>
    </source>
</evidence>
<evidence type="ECO:0000259" key="11">
    <source>
        <dbReference type="PROSITE" id="PS51192"/>
    </source>
</evidence>
<comment type="caution">
    <text evidence="13">The sequence shown here is derived from an EMBL/GenBank/DDBJ whole genome shotgun (WGS) entry which is preliminary data.</text>
</comment>
<dbReference type="Pfam" id="PF18337">
    <property type="entry name" value="Tudor_RapA"/>
    <property type="match status" value="1"/>
</dbReference>
<keyword evidence="5 9" id="KW-0805">Transcription regulation</keyword>
<keyword evidence="4 9" id="KW-0067">ATP-binding</keyword>
<dbReference type="SMART" id="SM00490">
    <property type="entry name" value="HELICc"/>
    <property type="match status" value="1"/>
</dbReference>
<keyword evidence="1 9" id="KW-0547">Nucleotide-binding</keyword>
<dbReference type="InterPro" id="IPR049730">
    <property type="entry name" value="SNF2/RAD54-like_C"/>
</dbReference>
<evidence type="ECO:0000259" key="12">
    <source>
        <dbReference type="PROSITE" id="PS51194"/>
    </source>
</evidence>
<evidence type="ECO:0000256" key="1">
    <source>
        <dbReference type="ARBA" id="ARBA00022741"/>
    </source>
</evidence>
<dbReference type="Gene3D" id="3.30.360.80">
    <property type="match status" value="1"/>
</dbReference>
<dbReference type="InterPro" id="IPR001650">
    <property type="entry name" value="Helicase_C-like"/>
</dbReference>
<dbReference type="PROSITE" id="PS51192">
    <property type="entry name" value="HELICASE_ATP_BIND_1"/>
    <property type="match status" value="1"/>
</dbReference>
<feature type="domain" description="Helicase C-terminal" evidence="12">
    <location>
        <begin position="489"/>
        <end position="643"/>
    </location>
</feature>
<keyword evidence="10" id="KW-0175">Coiled coil</keyword>
<dbReference type="Pfam" id="PF00176">
    <property type="entry name" value="SNF2-rel_dom"/>
    <property type="match status" value="1"/>
</dbReference>
<evidence type="ECO:0000256" key="6">
    <source>
        <dbReference type="ARBA" id="ARBA00023125"/>
    </source>
</evidence>
<protein>
    <recommendedName>
        <fullName evidence="9">RNA polymerase-associated protein RapA</fullName>
        <ecNumber evidence="9">3.6.4.-</ecNumber>
    </recommendedName>
    <alternativeName>
        <fullName evidence="9">ATP-dependent helicase HepA</fullName>
    </alternativeName>
</protein>
<feature type="short sequence motif" description="DEAH box" evidence="9">
    <location>
        <begin position="279"/>
        <end position="282"/>
    </location>
</feature>
<keyword evidence="7 9" id="KW-0010">Activator</keyword>
<dbReference type="Gene3D" id="6.10.140.1500">
    <property type="match status" value="1"/>
</dbReference>
<dbReference type="Gene3D" id="3.40.50.300">
    <property type="entry name" value="P-loop containing nucleotide triphosphate hydrolases"/>
    <property type="match status" value="1"/>
</dbReference>
<dbReference type="Gene3D" id="2.30.30.930">
    <property type="match status" value="1"/>
</dbReference>
<dbReference type="InterPro" id="IPR000330">
    <property type="entry name" value="SNF2_N"/>
</dbReference>
<evidence type="ECO:0000256" key="8">
    <source>
        <dbReference type="ARBA" id="ARBA00023163"/>
    </source>
</evidence>
<reference evidence="13 14" key="1">
    <citation type="submission" date="2024-10" db="EMBL/GenBank/DDBJ databases">
        <authorList>
            <person name="Lu C.-H."/>
        </authorList>
    </citation>
    <scope>NUCLEOTIDE SEQUENCE [LARGE SCALE GENOMIC DNA]</scope>
    <source>
        <strain evidence="13 14">22ZTDG03-2</strain>
    </source>
</reference>
<accession>A0ABW8G7G7</accession>
<gene>
    <name evidence="9 13" type="primary">rapA</name>
    <name evidence="13" type="ORF">ACIPUP_05520</name>
</gene>
<comment type="function">
    <text evidence="9">Transcription regulator that activates transcription by stimulating RNA polymerase (RNAP) recycling in case of stress conditions such as supercoiled DNA or high salt concentrations. Probably acts by releasing the RNAP, when it is trapped or immobilized on tightly supercoiled DNA. Does not activate transcription on linear DNA. Probably not involved in DNA repair.</text>
</comment>
<dbReference type="NCBIfam" id="NF003426">
    <property type="entry name" value="PRK04914.1"/>
    <property type="match status" value="1"/>
</dbReference>
<sequence>MPFTLGQRWISDTESELGLGTVVAVDTRMITLLFPASGENRLYSRSDAPITRVMFNPGDTVTSHEGWQLKVDDVREEKGLLVYCGQRLDDETSAELREVFLDSKLTFNKPQDRLFAGQIDRMDRFALRYRARKHQNEQALQQWGGLRGMRASLIPHQLHIAHEVGQRHAPRVLLADEVGLGKTIEAGMIIHQQLLAGRASRVLIVVPETLQHQWLVEMLRRFNLLFSLFDDERYAEAKLDSSNPFETEQLVICSLGFVQRSAQRFTQLVNADWDLLVVDEAHHLVWNEESPSPEYQAIETLARATPAVLLLTATPEQLGQQSHFARLRLLDPNRFHDYHEFVAEQQQYRPVADAVTLLLAGEKAQTAELNALSDLLGEQDIEPLLKAINSDSDDNQKARQELITMLMDRHGTSRVLFRNTRQGVKGFPQRILHQIRLPLPAQYQTAIKVSGIMNANKALEVRARDMLYPEQIYQQLEGDDATWWNFDPRVEWLLNYLTANRDEKVLVICAQAATALQLEQVLRTREAIRAAVFHEGLSILERDRAAAYFASEEEGAQVLICSEIGSEGRNFQFASHLVMFDLPFNPDLLEQRIGRLDRIGQAKEIQLMVPYLENTAQALLVRWYHEGLDAFEHTCPTGRTIYDAHHTQLIERLTTVGEQQGLDEFIHVCRQQHDSLKQQLEQGRDRLLEMHSNGGEQAQLLAQAIAEQDNDVNLVTFALNLFDIVGINQEDRSDNLIILTPSDHMLVPDFPGLPQDGCTITFDRDQALSREDAQFISWEHPLIRNGLDLVLSGDTGSCAVSLLKNKALPVGTLLAELVYVVEAQAPKHLQLTRFLPPTPVRLLMDRKGTNLAAQVEFESFNRQLNAVNRHTSSKLVNAVQADVHAMLQQAEALVETQARQLITDAQEQADLQLRRELERLEALKAVNPNIREDELSALENQREQVLSNLHEANWRLDAIRLVVVTHQ</sequence>
<evidence type="ECO:0000256" key="10">
    <source>
        <dbReference type="SAM" id="Coils"/>
    </source>
</evidence>
<evidence type="ECO:0000256" key="2">
    <source>
        <dbReference type="ARBA" id="ARBA00022801"/>
    </source>
</evidence>
<dbReference type="PROSITE" id="PS51194">
    <property type="entry name" value="HELICASE_CTER"/>
    <property type="match status" value="1"/>
</dbReference>
<feature type="coiled-coil region" evidence="10">
    <location>
        <begin position="906"/>
        <end position="955"/>
    </location>
</feature>
<dbReference type="SMART" id="SM00487">
    <property type="entry name" value="DEXDc"/>
    <property type="match status" value="1"/>
</dbReference>
<dbReference type="CDD" id="cd18793">
    <property type="entry name" value="SF2_C_SNF"/>
    <property type="match status" value="1"/>
</dbReference>
<dbReference type="PANTHER" id="PTHR45766:SF6">
    <property type="entry name" value="SWI_SNF-RELATED MATRIX-ASSOCIATED ACTIN-DEPENDENT REGULATOR OF CHROMATIN SUBFAMILY A-LIKE PROTEIN 1"/>
    <property type="match status" value="1"/>
</dbReference>
<dbReference type="InterPro" id="IPR057342">
    <property type="entry name" value="DEXDc_RapA"/>
</dbReference>
<dbReference type="Proteomes" id="UP001617689">
    <property type="component" value="Unassembled WGS sequence"/>
</dbReference>
<keyword evidence="3 9" id="KW-0347">Helicase</keyword>
<feature type="binding site" evidence="9">
    <location>
        <begin position="176"/>
        <end position="183"/>
    </location>
    <ligand>
        <name>ATP</name>
        <dbReference type="ChEBI" id="CHEBI:30616"/>
    </ligand>
</feature>
<dbReference type="InterPro" id="IPR040766">
    <property type="entry name" value="Tudor_2_RapA"/>
</dbReference>
<dbReference type="PANTHER" id="PTHR45766">
    <property type="entry name" value="DNA ANNEALING HELICASE AND ENDONUCLEASE ZRANB3 FAMILY MEMBER"/>
    <property type="match status" value="1"/>
</dbReference>
<dbReference type="InterPro" id="IPR038718">
    <property type="entry name" value="SNF2-like_sf"/>
</dbReference>
<dbReference type="HAMAP" id="MF_01821">
    <property type="entry name" value="Helicase_RapA"/>
    <property type="match status" value="1"/>
</dbReference>
<evidence type="ECO:0000256" key="9">
    <source>
        <dbReference type="HAMAP-Rule" id="MF_01821"/>
    </source>
</evidence>
<keyword evidence="8 9" id="KW-0804">Transcription</keyword>
<dbReference type="EMBL" id="JBIXLL010000002">
    <property type="protein sequence ID" value="MFJ5428604.1"/>
    <property type="molecule type" value="Genomic_DNA"/>
</dbReference>
<evidence type="ECO:0000256" key="7">
    <source>
        <dbReference type="ARBA" id="ARBA00023159"/>
    </source>
</evidence>
<dbReference type="Pfam" id="PF12137">
    <property type="entry name" value="RapA_C"/>
    <property type="match status" value="1"/>
</dbReference>
<dbReference type="CDD" id="cd18011">
    <property type="entry name" value="DEXDc_RapA"/>
    <property type="match status" value="1"/>
</dbReference>
<dbReference type="Pfam" id="PF00271">
    <property type="entry name" value="Helicase_C"/>
    <property type="match status" value="1"/>
</dbReference>
<dbReference type="Pfam" id="PF18339">
    <property type="entry name" value="Tudor_1_RapA"/>
    <property type="match status" value="1"/>
</dbReference>
<name>A0ABW8G7G7_9GAMM</name>